<reference evidence="1" key="1">
    <citation type="submission" date="2023-04" db="EMBL/GenBank/DDBJ databases">
        <title>A chromosome-level genome assembly of the parasitoid wasp Eretmocerus hayati.</title>
        <authorList>
            <person name="Zhong Y."/>
            <person name="Liu S."/>
            <person name="Liu Y."/>
        </authorList>
    </citation>
    <scope>NUCLEOTIDE SEQUENCE</scope>
    <source>
        <strain evidence="1">ZJU_SS_LIU_2023</strain>
    </source>
</reference>
<dbReference type="Proteomes" id="UP001239111">
    <property type="component" value="Chromosome 1"/>
</dbReference>
<gene>
    <name evidence="1" type="ORF">QAD02_019233</name>
</gene>
<organism evidence="1 2">
    <name type="scientific">Eretmocerus hayati</name>
    <dbReference type="NCBI Taxonomy" id="131215"/>
    <lineage>
        <taxon>Eukaryota</taxon>
        <taxon>Metazoa</taxon>
        <taxon>Ecdysozoa</taxon>
        <taxon>Arthropoda</taxon>
        <taxon>Hexapoda</taxon>
        <taxon>Insecta</taxon>
        <taxon>Pterygota</taxon>
        <taxon>Neoptera</taxon>
        <taxon>Endopterygota</taxon>
        <taxon>Hymenoptera</taxon>
        <taxon>Apocrita</taxon>
        <taxon>Proctotrupomorpha</taxon>
        <taxon>Chalcidoidea</taxon>
        <taxon>Aphelinidae</taxon>
        <taxon>Aphelininae</taxon>
        <taxon>Eretmocerus</taxon>
    </lineage>
</organism>
<sequence length="1487" mass="167673">MTDFRERYKRAGYGREDADINRALRSQRRDEARRDARNQHLSQHRDINMEELQDDTFDREEEDELQRQQQQRKHEVAETNTGETELDPGVQKRLLQLEKWREERNKKKLQEKKKAKPVFKVGVVHHKVYSPPLNKEPAPLPPPKLCKSKEIPFQSPPPKRVTRATEKRLAVKAITNQQKRAVMKKRENQTVKQHIEDDRNKQPLAPLDHEFKAPSGIMAIPMFGRHALGAKENMLPMLSPAEVFNETPLTSSSTGRSFIISKSSNLTTDSRKSSIKSNDSLNSTSEAIVLKMSSDGQESLNDLEQDDPSLSVDSRNKRSLGNRKISPVNKTLQKKVPMTKFSSTSTSSSMIEKSAIKFTDNIASSRSLSSSRRSRAHSPSEFPTFPRAASVSQSNDLPVTAEHRDLSNENQVESHSMPLCVKSRRSTRVMSNNSTNADEVSSSDQKLNVELNQNRSQMLEESLESMKKSNLADQMDIDRADTNSNPNDDERLDTSKVDDSKPDSRNSARLLSHCVVQVDKNEVELELLKTLKTNGSPHGADSKNVESKSTPLNKRRSGKFPTKADDMSDIRKSPDATVPNQLPQTKPHNVYNLMDSTLSDLNGFTNRNSTRATIRFSKIPGIAPDQSLIKFSPRQSTILQSAQTNDDKFEATSSTHLSSRTSLNVDESVVKFSPTLERTSTRLGALSVPESATKSSDGGNSSIDSSLDDKPPAFFSPFIVSSRGKSSARKETKRRRFSQASPEDIPTKDTVMLNSTVSPEEEERTAQYYKYLLDKEIERLNERCDYWNVIKEDITIPEDIHYVIQAAVGQTQLLINKKFQRFRSLVLDCETGRGEMLVTCKDLQGFWEMMYMEVKNCDGRFEKLDELKSKNWIENEPEAQPVVQPKKVAKKPLAKKKAVSNKPSSLRAHIMAARKKKLESEGNEGMAEPIVEEKEPGPTVHCAQETISVNSDLKSRRTSTPKSTSKWQNLLDKMQKSQTRKTTSSPLVVMKLSQMCKTPEVHHDCSVIYINSDRTPARSILKTSKDDTLGSVSKSAYKVNFKEQPMEFQEFDPESRVDNNADYDTEDTDQEKEPIERRLDFDTDSFNCSTDRLAPTRELLPISHNMVDSPFPSNVSLKGSSKCIPDIVIDGESPLISMSPLSLTDSKPISSMKKTNRTKNRRQITFEENSEKPSRSGKFSAPLTPIPRSKRSASVDEDTGMEVDEEQNEEEPSRLSTCIAEPTGEIYLNEHGIVSTRIVPVAKNTPMRRKVNRSNSERLQLCTRSLTKMECTETLLTPKSNKRNCIPDIVLSRADTPVVERAIENEDSIPTVRRNAKRSYADITLTEENVDEVSTPKVRRKISKTARTPVTNNDRDESANKSARSVRRAKSLNLHANNASQNSAEPNTPRSKNTTINLDPLSIRDKYVRKTPRSNSAKNLKKSEENLDPNEHGLNSDDDESLKIASTPGRRRKSLKTDEIQTTKDSLTPNGRRKSLRIAQTNSRKED</sequence>
<comment type="caution">
    <text evidence="1">The sequence shown here is derived from an EMBL/GenBank/DDBJ whole genome shotgun (WGS) entry which is preliminary data.</text>
</comment>
<keyword evidence="2" id="KW-1185">Reference proteome</keyword>
<name>A0ACC2PKU8_9HYME</name>
<evidence type="ECO:0000313" key="1">
    <source>
        <dbReference type="EMBL" id="KAJ8683441.1"/>
    </source>
</evidence>
<protein>
    <submittedName>
        <fullName evidence="1">Uncharacterized protein</fullName>
    </submittedName>
</protein>
<evidence type="ECO:0000313" key="2">
    <source>
        <dbReference type="Proteomes" id="UP001239111"/>
    </source>
</evidence>
<accession>A0ACC2PKU8</accession>
<dbReference type="EMBL" id="CM056741">
    <property type="protein sequence ID" value="KAJ8683441.1"/>
    <property type="molecule type" value="Genomic_DNA"/>
</dbReference>
<proteinExistence type="predicted"/>